<dbReference type="PIRSF" id="PIRSF015582">
    <property type="entry name" value="Cit_lyase_B"/>
    <property type="match status" value="1"/>
</dbReference>
<evidence type="ECO:0000256" key="4">
    <source>
        <dbReference type="PIRSR" id="PIRSR015582-1"/>
    </source>
</evidence>
<keyword evidence="2 5" id="KW-0479">Metal-binding</keyword>
<comment type="cofactor">
    <cofactor evidence="1">
        <name>Mg(2+)</name>
        <dbReference type="ChEBI" id="CHEBI:18420"/>
    </cofactor>
</comment>
<feature type="binding site" evidence="5">
    <location>
        <position position="173"/>
    </location>
    <ligand>
        <name>Mg(2+)</name>
        <dbReference type="ChEBI" id="CHEBI:18420"/>
    </ligand>
</feature>
<organism evidence="7 8">
    <name type="scientific">Undibacterium nitidum</name>
    <dbReference type="NCBI Taxonomy" id="2762298"/>
    <lineage>
        <taxon>Bacteria</taxon>
        <taxon>Pseudomonadati</taxon>
        <taxon>Pseudomonadota</taxon>
        <taxon>Betaproteobacteria</taxon>
        <taxon>Burkholderiales</taxon>
        <taxon>Oxalobacteraceae</taxon>
        <taxon>Undibacterium</taxon>
    </lineage>
</organism>
<dbReference type="SUPFAM" id="SSF51621">
    <property type="entry name" value="Phosphoenolpyruvate/pyruvate domain"/>
    <property type="match status" value="1"/>
</dbReference>
<sequence>MHPSQALFEDQPAPVFLPVCDHYAGSEKLMLKSLALQNELGPIFDITFDCEDGASIDDDIAHAQLVSRLLCSEGNKYRRVGVRMHDIHHSSFERDVKHIVGTSAEELAYIMLPKVRGAHEVSTAIEQINQAANSQTERKIPIHVLIETQSALAQVNEIAQLDQVESLSFGIMDFVSSHWNAIPASAMRSPGQFVHPLVMRAKIEISAACHLYGKVPSHNVTTEFKDPSTIINDATRAHLECGYTRMWSIHPDQIKPIVKALSPRSAEINEAITILQAAQDKQWGPIEMQGRLHDRASYRYFWTVLKKASLSGIKLPEGAQYLI</sequence>
<dbReference type="AlphaFoldDB" id="A0A923KMU4"/>
<protein>
    <submittedName>
        <fullName evidence="7">CoA ester lyase</fullName>
    </submittedName>
</protein>
<dbReference type="Gene3D" id="6.10.140.960">
    <property type="match status" value="1"/>
</dbReference>
<dbReference type="GO" id="GO:0106064">
    <property type="term" value="P:regulation of cobalamin metabolic process"/>
    <property type="evidence" value="ECO:0007669"/>
    <property type="project" value="TreeGrafter"/>
</dbReference>
<dbReference type="Pfam" id="PF03328">
    <property type="entry name" value="HpcH_HpaI"/>
    <property type="match status" value="1"/>
</dbReference>
<dbReference type="InterPro" id="IPR015813">
    <property type="entry name" value="Pyrv/PenolPyrv_kinase-like_dom"/>
</dbReference>
<dbReference type="EMBL" id="JACOFZ010000001">
    <property type="protein sequence ID" value="MBC3879903.1"/>
    <property type="molecule type" value="Genomic_DNA"/>
</dbReference>
<feature type="binding site" evidence="4">
    <location>
        <position position="147"/>
    </location>
    <ligand>
        <name>substrate</name>
    </ligand>
</feature>
<feature type="domain" description="HpcH/HpaI aldolase/citrate lyase" evidence="6">
    <location>
        <begin position="47"/>
        <end position="250"/>
    </location>
</feature>
<name>A0A923KMU4_9BURK</name>
<dbReference type="InterPro" id="IPR040442">
    <property type="entry name" value="Pyrv_kinase-like_dom_sf"/>
</dbReference>
<proteinExistence type="predicted"/>
<evidence type="ECO:0000313" key="8">
    <source>
        <dbReference type="Proteomes" id="UP000627446"/>
    </source>
</evidence>
<evidence type="ECO:0000256" key="1">
    <source>
        <dbReference type="ARBA" id="ARBA00001946"/>
    </source>
</evidence>
<dbReference type="Proteomes" id="UP000627446">
    <property type="component" value="Unassembled WGS sequence"/>
</dbReference>
<comment type="caution">
    <text evidence="7">The sequence shown here is derived from an EMBL/GenBank/DDBJ whole genome shotgun (WGS) entry which is preliminary data.</text>
</comment>
<keyword evidence="3 5" id="KW-0460">Magnesium</keyword>
<dbReference type="RefSeq" id="WP_186915539.1">
    <property type="nucleotide sequence ID" value="NZ_JACOFZ010000001.1"/>
</dbReference>
<evidence type="ECO:0000256" key="5">
    <source>
        <dbReference type="PIRSR" id="PIRSR015582-2"/>
    </source>
</evidence>
<accession>A0A923KMU4</accession>
<keyword evidence="7" id="KW-0456">Lyase</keyword>
<feature type="binding site" evidence="4">
    <location>
        <position position="83"/>
    </location>
    <ligand>
        <name>substrate</name>
    </ligand>
</feature>
<dbReference type="InterPro" id="IPR005000">
    <property type="entry name" value="Aldolase/citrate-lyase_domain"/>
</dbReference>
<dbReference type="GO" id="GO:0046872">
    <property type="term" value="F:metal ion binding"/>
    <property type="evidence" value="ECO:0007669"/>
    <property type="project" value="UniProtKB-KW"/>
</dbReference>
<dbReference type="PANTHER" id="PTHR11105">
    <property type="entry name" value="CITRATE LYASE SUBUNIT BETA-RELATED"/>
    <property type="match status" value="1"/>
</dbReference>
<dbReference type="GO" id="GO:0047777">
    <property type="term" value="F:(S)-citramalyl-CoA lyase activity"/>
    <property type="evidence" value="ECO:0007669"/>
    <property type="project" value="TreeGrafter"/>
</dbReference>
<dbReference type="InterPro" id="IPR011206">
    <property type="entry name" value="Citrate_lyase_beta/mcl1/mcl2"/>
</dbReference>
<evidence type="ECO:0000256" key="2">
    <source>
        <dbReference type="ARBA" id="ARBA00022723"/>
    </source>
</evidence>
<reference evidence="7" key="1">
    <citation type="submission" date="2020-08" db="EMBL/GenBank/DDBJ databases">
        <title>Novel species isolated from subtropical streams in China.</title>
        <authorList>
            <person name="Lu H."/>
        </authorList>
    </citation>
    <scope>NUCLEOTIDE SEQUENCE</scope>
    <source>
        <strain evidence="7">LX22W</strain>
    </source>
</reference>
<feature type="binding site" evidence="5">
    <location>
        <position position="147"/>
    </location>
    <ligand>
        <name>Mg(2+)</name>
        <dbReference type="ChEBI" id="CHEBI:18420"/>
    </ligand>
</feature>
<dbReference type="PANTHER" id="PTHR11105:SF0">
    <property type="entry name" value="CITRAMALYL-COA LYASE, MITOCHONDRIAL"/>
    <property type="match status" value="1"/>
</dbReference>
<evidence type="ECO:0000256" key="3">
    <source>
        <dbReference type="ARBA" id="ARBA00022842"/>
    </source>
</evidence>
<dbReference type="InterPro" id="IPR040186">
    <property type="entry name" value="Citramalyl-CoA_lyase"/>
</dbReference>
<dbReference type="Gene3D" id="3.20.20.60">
    <property type="entry name" value="Phosphoenolpyruvate-binding domains"/>
    <property type="match status" value="1"/>
</dbReference>
<evidence type="ECO:0000313" key="7">
    <source>
        <dbReference type="EMBL" id="MBC3879903.1"/>
    </source>
</evidence>
<gene>
    <name evidence="7" type="ORF">H8K36_00815</name>
</gene>
<evidence type="ECO:0000259" key="6">
    <source>
        <dbReference type="Pfam" id="PF03328"/>
    </source>
</evidence>
<keyword evidence="8" id="KW-1185">Reference proteome</keyword>